<feature type="non-terminal residue" evidence="7">
    <location>
        <position position="529"/>
    </location>
</feature>
<keyword evidence="3 5" id="KW-0067">ATP-binding</keyword>
<evidence type="ECO:0000313" key="7">
    <source>
        <dbReference type="EMBL" id="KAJ1955319.1"/>
    </source>
</evidence>
<dbReference type="Pfam" id="PF00183">
    <property type="entry name" value="HSP90"/>
    <property type="match status" value="1"/>
</dbReference>
<dbReference type="GO" id="GO:0016887">
    <property type="term" value="F:ATP hydrolysis activity"/>
    <property type="evidence" value="ECO:0007669"/>
    <property type="project" value="InterPro"/>
</dbReference>
<evidence type="ECO:0000256" key="5">
    <source>
        <dbReference type="PIRSR" id="PIRSR002583-1"/>
    </source>
</evidence>
<dbReference type="FunFam" id="3.30.565.10:FF:000021">
    <property type="entry name" value="Heat shock protein 75 kDa, mitochondrial"/>
    <property type="match status" value="1"/>
</dbReference>
<feature type="binding site" evidence="5">
    <location>
        <position position="275"/>
    </location>
    <ligand>
        <name>ATP</name>
        <dbReference type="ChEBI" id="CHEBI:30616"/>
    </ligand>
</feature>
<organism evidence="7 8">
    <name type="scientific">Dispira parvispora</name>
    <dbReference type="NCBI Taxonomy" id="1520584"/>
    <lineage>
        <taxon>Eukaryota</taxon>
        <taxon>Fungi</taxon>
        <taxon>Fungi incertae sedis</taxon>
        <taxon>Zoopagomycota</taxon>
        <taxon>Kickxellomycotina</taxon>
        <taxon>Dimargaritomycetes</taxon>
        <taxon>Dimargaritales</taxon>
        <taxon>Dimargaritaceae</taxon>
        <taxon>Dispira</taxon>
    </lineage>
</organism>
<dbReference type="CDD" id="cd16927">
    <property type="entry name" value="HATPase_Hsp90-like"/>
    <property type="match status" value="1"/>
</dbReference>
<feature type="binding site" evidence="5">
    <location>
        <position position="190"/>
    </location>
    <ligand>
        <name>ATP</name>
        <dbReference type="ChEBI" id="CHEBI:30616"/>
    </ligand>
</feature>
<keyword evidence="2 5" id="KW-0547">Nucleotide-binding</keyword>
<dbReference type="FunFam" id="3.30.230.80:FF:000004">
    <property type="entry name" value="Heat shock protein 75 kDa"/>
    <property type="match status" value="1"/>
</dbReference>
<dbReference type="SUPFAM" id="SSF55874">
    <property type="entry name" value="ATPase domain of HSP90 chaperone/DNA topoisomerase II/histidine kinase"/>
    <property type="match status" value="1"/>
</dbReference>
<keyword evidence="8" id="KW-1185">Reference proteome</keyword>
<evidence type="ECO:0000256" key="1">
    <source>
        <dbReference type="ARBA" id="ARBA00008239"/>
    </source>
</evidence>
<dbReference type="Proteomes" id="UP001150925">
    <property type="component" value="Unassembled WGS sequence"/>
</dbReference>
<evidence type="ECO:0000313" key="8">
    <source>
        <dbReference type="Proteomes" id="UP001150925"/>
    </source>
</evidence>
<protein>
    <submittedName>
        <fullName evidence="7">Uncharacterized protein</fullName>
    </submittedName>
</protein>
<dbReference type="Pfam" id="PF13589">
    <property type="entry name" value="HATPase_c_3"/>
    <property type="match status" value="1"/>
</dbReference>
<evidence type="ECO:0000256" key="3">
    <source>
        <dbReference type="ARBA" id="ARBA00022840"/>
    </source>
</evidence>
<dbReference type="GO" id="GO:0140662">
    <property type="term" value="F:ATP-dependent protein folding chaperone"/>
    <property type="evidence" value="ECO:0007669"/>
    <property type="project" value="InterPro"/>
</dbReference>
<dbReference type="Gene3D" id="3.30.565.10">
    <property type="entry name" value="Histidine kinase-like ATPase, C-terminal domain"/>
    <property type="match status" value="1"/>
</dbReference>
<dbReference type="GO" id="GO:0051082">
    <property type="term" value="F:unfolded protein binding"/>
    <property type="evidence" value="ECO:0007669"/>
    <property type="project" value="InterPro"/>
</dbReference>
<dbReference type="InterPro" id="IPR001404">
    <property type="entry name" value="Hsp90_fam"/>
</dbReference>
<feature type="binding site" evidence="5">
    <location>
        <position position="136"/>
    </location>
    <ligand>
        <name>ATP</name>
        <dbReference type="ChEBI" id="CHEBI:30616"/>
    </ligand>
</feature>
<comment type="similarity">
    <text evidence="1">Belongs to the heat shock protein 90 family.</text>
</comment>
<dbReference type="AlphaFoldDB" id="A0A9W8AQR9"/>
<evidence type="ECO:0000256" key="6">
    <source>
        <dbReference type="SAM" id="MobiDB-lite"/>
    </source>
</evidence>
<sequence length="529" mass="59069">MLHATLTLARGFRTTVRTRGPSVLGQWSRARSTWGVGTSPILSKTAPPTSSSMRAPRLVPMGHVRGLATDTEPKSTETAEGKEEQPAKPSTPESHEKVVGDVQSHEFKAETRQLLDIVAHSLYSEREVFIRELISNASDALEKLRHAQLTNANVAADHPLEIQLFTDADKKTFTIQDFGIGMTKDELVQNLGTIAHSGSKEFLKKLGADAKDQPATAKDRIIGQFGVGFYSAFMAGDKLTVYTRSAAPGSKGYCWTSDGLGSYSIAEAEGVSVGTKIIIHLRENGEEFAKDVRVREIIQKYSNFVGFEVKLNGQKVNTVQALWKKNKNEITEEEHLAFYRYLTSAQENFLFHMNYNADAPLSIQSVLYIPDRAYDPFEMGQMKPGVSLYSRNVLIQANSDKILPPWLRFVKGVVDSEDIPLNLSRELLQHGHLIRRLRDALTGRILRWLEGESKTEPEQFNKFLKSFSLLLKEGIMQDQSNAERIAGLLRFESSVQEDTTSLGEYLGRAPEDQTAIFYHCAANRETAQE</sequence>
<gene>
    <name evidence="7" type="ORF">IWQ62_005558</name>
</gene>
<feature type="binding site" evidence="5">
    <location>
        <begin position="197"/>
        <end position="198"/>
    </location>
    <ligand>
        <name>ATP</name>
        <dbReference type="ChEBI" id="CHEBI:30616"/>
    </ligand>
</feature>
<dbReference type="Gene3D" id="3.30.230.80">
    <property type="match status" value="1"/>
</dbReference>
<name>A0A9W8AQR9_9FUNG</name>
<dbReference type="InterPro" id="IPR020568">
    <property type="entry name" value="Ribosomal_Su5_D2-typ_SF"/>
</dbReference>
<proteinExistence type="inferred from homology"/>
<dbReference type="OrthoDB" id="28737at2759"/>
<evidence type="ECO:0000256" key="2">
    <source>
        <dbReference type="ARBA" id="ARBA00022741"/>
    </source>
</evidence>
<feature type="binding site" evidence="5">
    <location>
        <position position="425"/>
    </location>
    <ligand>
        <name>ATP</name>
        <dbReference type="ChEBI" id="CHEBI:30616"/>
    </ligand>
</feature>
<accession>A0A9W8AQR9</accession>
<dbReference type="PRINTS" id="PR00775">
    <property type="entry name" value="HEATSHOCK90"/>
</dbReference>
<dbReference type="Gene3D" id="3.40.50.11260">
    <property type="match status" value="1"/>
</dbReference>
<dbReference type="GO" id="GO:0005524">
    <property type="term" value="F:ATP binding"/>
    <property type="evidence" value="ECO:0007669"/>
    <property type="project" value="UniProtKB-KW"/>
</dbReference>
<evidence type="ECO:0000256" key="4">
    <source>
        <dbReference type="ARBA" id="ARBA00023186"/>
    </source>
</evidence>
<feature type="binding site" evidence="5">
    <location>
        <position position="177"/>
    </location>
    <ligand>
        <name>ATP</name>
        <dbReference type="ChEBI" id="CHEBI:30616"/>
    </ligand>
</feature>
<dbReference type="EMBL" id="JANBPY010002365">
    <property type="protein sequence ID" value="KAJ1955319.1"/>
    <property type="molecule type" value="Genomic_DNA"/>
</dbReference>
<comment type="caution">
    <text evidence="7">The sequence shown here is derived from an EMBL/GenBank/DDBJ whole genome shotgun (WGS) entry which is preliminary data.</text>
</comment>
<dbReference type="NCBIfam" id="NF003555">
    <property type="entry name" value="PRK05218.1"/>
    <property type="match status" value="1"/>
</dbReference>
<dbReference type="PIRSF" id="PIRSF002583">
    <property type="entry name" value="Hsp90"/>
    <property type="match status" value="1"/>
</dbReference>
<feature type="compositionally biased region" description="Basic and acidic residues" evidence="6">
    <location>
        <begin position="71"/>
        <end position="86"/>
    </location>
</feature>
<feature type="binding site" evidence="5">
    <location>
        <position position="182"/>
    </location>
    <ligand>
        <name>ATP</name>
        <dbReference type="ChEBI" id="CHEBI:30616"/>
    </ligand>
</feature>
<dbReference type="InterPro" id="IPR036890">
    <property type="entry name" value="HATPase_C_sf"/>
</dbReference>
<reference evidence="7" key="1">
    <citation type="submission" date="2022-07" db="EMBL/GenBank/DDBJ databases">
        <title>Phylogenomic reconstructions and comparative analyses of Kickxellomycotina fungi.</title>
        <authorList>
            <person name="Reynolds N.K."/>
            <person name="Stajich J.E."/>
            <person name="Barry K."/>
            <person name="Grigoriev I.V."/>
            <person name="Crous P."/>
            <person name="Smith M.E."/>
        </authorList>
    </citation>
    <scope>NUCLEOTIDE SEQUENCE</scope>
    <source>
        <strain evidence="7">RSA 1196</strain>
    </source>
</reference>
<dbReference type="SUPFAM" id="SSF54211">
    <property type="entry name" value="Ribosomal protein S5 domain 2-like"/>
    <property type="match status" value="1"/>
</dbReference>
<feature type="region of interest" description="Disordered" evidence="6">
    <location>
        <begin position="63"/>
        <end position="99"/>
    </location>
</feature>
<feature type="binding site" evidence="5">
    <location>
        <begin position="224"/>
        <end position="229"/>
    </location>
    <ligand>
        <name>ATP</name>
        <dbReference type="ChEBI" id="CHEBI:30616"/>
    </ligand>
</feature>
<dbReference type="PANTHER" id="PTHR11528">
    <property type="entry name" value="HEAT SHOCK PROTEIN 90 FAMILY MEMBER"/>
    <property type="match status" value="1"/>
</dbReference>
<keyword evidence="4" id="KW-0143">Chaperone</keyword>
<feature type="binding site" evidence="5">
    <location>
        <position position="132"/>
    </location>
    <ligand>
        <name>ATP</name>
        <dbReference type="ChEBI" id="CHEBI:30616"/>
    </ligand>
</feature>
<dbReference type="InterPro" id="IPR020575">
    <property type="entry name" value="Hsp90_N"/>
</dbReference>